<comment type="caution">
    <text evidence="8">The sequence shown here is derived from an EMBL/GenBank/DDBJ whole genome shotgun (WGS) entry which is preliminary data.</text>
</comment>
<feature type="region of interest" description="Disordered" evidence="6">
    <location>
        <begin position="415"/>
        <end position="434"/>
    </location>
</feature>
<keyword evidence="4 7" id="KW-1133">Transmembrane helix</keyword>
<feature type="transmembrane region" description="Helical" evidence="7">
    <location>
        <begin position="168"/>
        <end position="187"/>
    </location>
</feature>
<feature type="transmembrane region" description="Helical" evidence="7">
    <location>
        <begin position="29"/>
        <end position="52"/>
    </location>
</feature>
<proteinExistence type="inferred from homology"/>
<organism evidence="8 9">
    <name type="scientific">Sphingomonas leidyi</name>
    <dbReference type="NCBI Taxonomy" id="68569"/>
    <lineage>
        <taxon>Bacteria</taxon>
        <taxon>Pseudomonadati</taxon>
        <taxon>Pseudomonadota</taxon>
        <taxon>Alphaproteobacteria</taxon>
        <taxon>Sphingomonadales</taxon>
        <taxon>Sphingomonadaceae</taxon>
        <taxon>Sphingomonas</taxon>
    </lineage>
</organism>
<dbReference type="GO" id="GO:0030255">
    <property type="term" value="P:protein secretion by the type IV secretion system"/>
    <property type="evidence" value="ECO:0007669"/>
    <property type="project" value="InterPro"/>
</dbReference>
<feature type="transmembrane region" description="Helical" evidence="7">
    <location>
        <begin position="240"/>
        <end position="263"/>
    </location>
</feature>
<sequence>MNDLNVIDRFMADFIRYIDSGFGLLGPDVGFLTSVLIGIDITLAGLFWAMGGEDDIIGRFLKKILYIGVFALILNRFQTLADIIFRSFAQAGLTAGGGTLSADDLLRPGRLAGTGFQAAWPLLDQASDLLGFTTFFENFMTIMVLLIAWVIVIVAFFILAVQMFVCILEFKLTTLAGFILVPFALWNRTSFLAERVLGNVISSGIKVMVLAVIVGIGSGFFTEFASALQGKEPDIGQAMSLVLASLALFGLGIFGPGIASGLVSGAPQLGAGSAVATTALAAGGFAVAGGAGMAAAKGLAGAGFGAIRAGTSMGSAASTAYKLGQETSGSKSVAAGMGGIATAARGALAQRMSDGLGFRAAAGEGQRAAWNAGTASAQARPGDRSAPASDAMPGWARDLQNTQSRRHHRQMAIHALQGADRGGGGATPDIKEKD</sequence>
<protein>
    <submittedName>
        <fullName evidence="8">Type IV secretion system protein TrbL</fullName>
    </submittedName>
</protein>
<dbReference type="AlphaFoldDB" id="A0A7X5UWM6"/>
<evidence type="ECO:0000256" key="1">
    <source>
        <dbReference type="ARBA" id="ARBA00004141"/>
    </source>
</evidence>
<evidence type="ECO:0000313" key="9">
    <source>
        <dbReference type="Proteomes" id="UP000564677"/>
    </source>
</evidence>
<comment type="subcellular location">
    <subcellularLocation>
        <location evidence="1">Membrane</location>
        <topology evidence="1">Multi-pass membrane protein</topology>
    </subcellularLocation>
</comment>
<evidence type="ECO:0000313" key="8">
    <source>
        <dbReference type="EMBL" id="NIJ63091.1"/>
    </source>
</evidence>
<feature type="transmembrane region" description="Helical" evidence="7">
    <location>
        <begin position="139"/>
        <end position="161"/>
    </location>
</feature>
<feature type="transmembrane region" description="Helical" evidence="7">
    <location>
        <begin position="269"/>
        <end position="288"/>
    </location>
</feature>
<name>A0A7X5UWM6_9SPHN</name>
<evidence type="ECO:0000256" key="4">
    <source>
        <dbReference type="ARBA" id="ARBA00022989"/>
    </source>
</evidence>
<evidence type="ECO:0000256" key="7">
    <source>
        <dbReference type="SAM" id="Phobius"/>
    </source>
</evidence>
<dbReference type="NCBIfam" id="TIGR02783">
    <property type="entry name" value="TrbL_P"/>
    <property type="match status" value="1"/>
</dbReference>
<dbReference type="NCBIfam" id="NF010449">
    <property type="entry name" value="PRK13875.1"/>
    <property type="match status" value="1"/>
</dbReference>
<dbReference type="GO" id="GO:0016020">
    <property type="term" value="C:membrane"/>
    <property type="evidence" value="ECO:0007669"/>
    <property type="project" value="UniProtKB-SubCell"/>
</dbReference>
<keyword evidence="3 7" id="KW-0812">Transmembrane</keyword>
<dbReference type="Proteomes" id="UP000564677">
    <property type="component" value="Unassembled WGS sequence"/>
</dbReference>
<reference evidence="8 9" key="1">
    <citation type="submission" date="2020-03" db="EMBL/GenBank/DDBJ databases">
        <title>Genomic Encyclopedia of Type Strains, Phase IV (KMG-IV): sequencing the most valuable type-strain genomes for metagenomic binning, comparative biology and taxonomic classification.</title>
        <authorList>
            <person name="Goeker M."/>
        </authorList>
    </citation>
    <scope>NUCLEOTIDE SEQUENCE [LARGE SCALE GENOMIC DNA]</scope>
    <source>
        <strain evidence="8 9">DSM 4733</strain>
    </source>
</reference>
<dbReference type="EMBL" id="JAASQV010000001">
    <property type="protein sequence ID" value="NIJ63091.1"/>
    <property type="molecule type" value="Genomic_DNA"/>
</dbReference>
<evidence type="ECO:0000256" key="3">
    <source>
        <dbReference type="ARBA" id="ARBA00022692"/>
    </source>
</evidence>
<accession>A0A7X5UWM6</accession>
<dbReference type="RefSeq" id="WP_167297677.1">
    <property type="nucleotide sequence ID" value="NZ_JAASQV010000001.1"/>
</dbReference>
<evidence type="ECO:0000256" key="6">
    <source>
        <dbReference type="SAM" id="MobiDB-lite"/>
    </source>
</evidence>
<dbReference type="InterPro" id="IPR014150">
    <property type="entry name" value="Conjugal_tfr_TrbL"/>
</dbReference>
<keyword evidence="9" id="KW-1185">Reference proteome</keyword>
<feature type="transmembrane region" description="Helical" evidence="7">
    <location>
        <begin position="207"/>
        <end position="228"/>
    </location>
</feature>
<evidence type="ECO:0000256" key="5">
    <source>
        <dbReference type="ARBA" id="ARBA00023136"/>
    </source>
</evidence>
<comment type="similarity">
    <text evidence="2">Belongs to the TrbL/VirB6 family.</text>
</comment>
<dbReference type="Pfam" id="PF04610">
    <property type="entry name" value="TrbL"/>
    <property type="match status" value="1"/>
</dbReference>
<feature type="transmembrane region" description="Helical" evidence="7">
    <location>
        <begin position="64"/>
        <end position="85"/>
    </location>
</feature>
<evidence type="ECO:0000256" key="2">
    <source>
        <dbReference type="ARBA" id="ARBA00007802"/>
    </source>
</evidence>
<keyword evidence="5 7" id="KW-0472">Membrane</keyword>
<gene>
    <name evidence="8" type="ORF">FHR20_000022</name>
</gene>
<dbReference type="InterPro" id="IPR007688">
    <property type="entry name" value="Conjugal_tfr_TrbL/VirB6"/>
</dbReference>
<feature type="region of interest" description="Disordered" evidence="6">
    <location>
        <begin position="369"/>
        <end position="394"/>
    </location>
</feature>